<dbReference type="Proteomes" id="UP000000600">
    <property type="component" value="Unassembled WGS sequence"/>
</dbReference>
<organism evidence="1 2">
    <name type="scientific">Paramecium tetraurelia</name>
    <dbReference type="NCBI Taxonomy" id="5888"/>
    <lineage>
        <taxon>Eukaryota</taxon>
        <taxon>Sar</taxon>
        <taxon>Alveolata</taxon>
        <taxon>Ciliophora</taxon>
        <taxon>Intramacronucleata</taxon>
        <taxon>Oligohymenophorea</taxon>
        <taxon>Peniculida</taxon>
        <taxon>Parameciidae</taxon>
        <taxon>Paramecium</taxon>
    </lineage>
</organism>
<evidence type="ECO:0000313" key="2">
    <source>
        <dbReference type="Proteomes" id="UP000000600"/>
    </source>
</evidence>
<keyword evidence="2" id="KW-1185">Reference proteome</keyword>
<dbReference type="OrthoDB" id="305958at2759"/>
<dbReference type="AlphaFoldDB" id="A0BUT5"/>
<gene>
    <name evidence="1" type="ORF">GSPATT00005548001</name>
</gene>
<protein>
    <submittedName>
        <fullName evidence="1">Uncharacterized protein</fullName>
    </submittedName>
</protein>
<dbReference type="HOGENOM" id="CLU_954586_0_0_1"/>
<dbReference type="EMBL" id="CT868019">
    <property type="protein sequence ID" value="CAK62302.1"/>
    <property type="molecule type" value="Genomic_DNA"/>
</dbReference>
<dbReference type="OMA" id="YTCIEGI"/>
<dbReference type="GeneID" id="5015484"/>
<proteinExistence type="predicted"/>
<reference evidence="1 2" key="1">
    <citation type="journal article" date="2006" name="Nature">
        <title>Global trends of whole-genome duplications revealed by the ciliate Paramecium tetraurelia.</title>
        <authorList>
            <consortium name="Genoscope"/>
            <person name="Aury J.-M."/>
            <person name="Jaillon O."/>
            <person name="Duret L."/>
            <person name="Noel B."/>
            <person name="Jubin C."/>
            <person name="Porcel B.M."/>
            <person name="Segurens B."/>
            <person name="Daubin V."/>
            <person name="Anthouard V."/>
            <person name="Aiach N."/>
            <person name="Arnaiz O."/>
            <person name="Billaut A."/>
            <person name="Beisson J."/>
            <person name="Blanc I."/>
            <person name="Bouhouche K."/>
            <person name="Camara F."/>
            <person name="Duharcourt S."/>
            <person name="Guigo R."/>
            <person name="Gogendeau D."/>
            <person name="Katinka M."/>
            <person name="Keller A.-M."/>
            <person name="Kissmehl R."/>
            <person name="Klotz C."/>
            <person name="Koll F."/>
            <person name="Le Moue A."/>
            <person name="Lepere C."/>
            <person name="Malinsky S."/>
            <person name="Nowacki M."/>
            <person name="Nowak J.K."/>
            <person name="Plattner H."/>
            <person name="Poulain J."/>
            <person name="Ruiz F."/>
            <person name="Serrano V."/>
            <person name="Zagulski M."/>
            <person name="Dessen P."/>
            <person name="Betermier M."/>
            <person name="Weissenbach J."/>
            <person name="Scarpelli C."/>
            <person name="Schachter V."/>
            <person name="Sperling L."/>
            <person name="Meyer E."/>
            <person name="Cohen J."/>
            <person name="Wincker P."/>
        </authorList>
    </citation>
    <scope>NUCLEOTIDE SEQUENCE [LARGE SCALE GENOMIC DNA]</scope>
    <source>
        <strain evidence="1 2">Stock d4-2</strain>
    </source>
</reference>
<dbReference type="InParanoid" id="A0BUT5"/>
<accession>A0BUT5</accession>
<dbReference type="RefSeq" id="XP_001429700.1">
    <property type="nucleotide sequence ID" value="XM_001429663.2"/>
</dbReference>
<sequence>MQDDEIKLIKMINDPEKLDEISFTELVQKLCTRRSAQFEYDGLTYCQLSGEIIGEKSTIKLMIQPEHFIVVLKDKLKELIKKFCFINGAFEQSFSKIYKINILQHFNSPQDFKDYDIQQLEITDSILQQVYSQEEYQQILKNIMIQTQQIYQDPQMENNVTFECPITKQTYITCLESINLQGQPYSLQGALDFLNNHRDKLFSHQIEYLEKIQKLENEKRNQQENQFEQIIFQCPKTKKNYYTCIEGIKLKQNMYSVEGLLESQDKSDELINSDEYKNAVVYLNKIKKVQKQ</sequence>
<name>A0BUT5_PARTE</name>
<evidence type="ECO:0000313" key="1">
    <source>
        <dbReference type="EMBL" id="CAK62302.1"/>
    </source>
</evidence>
<dbReference type="KEGG" id="ptm:GSPATT00005548001"/>